<dbReference type="CDD" id="cd01335">
    <property type="entry name" value="Radical_SAM"/>
    <property type="match status" value="1"/>
</dbReference>
<feature type="domain" description="Radical SAM core" evidence="6">
    <location>
        <begin position="22"/>
        <end position="108"/>
    </location>
</feature>
<evidence type="ECO:0000259" key="6">
    <source>
        <dbReference type="Pfam" id="PF04055"/>
    </source>
</evidence>
<evidence type="ECO:0000256" key="4">
    <source>
        <dbReference type="ARBA" id="ARBA00023004"/>
    </source>
</evidence>
<dbReference type="RefSeq" id="WP_103984287.1">
    <property type="nucleotide sequence ID" value="NZ_FNVS01000022.1"/>
</dbReference>
<evidence type="ECO:0000256" key="1">
    <source>
        <dbReference type="ARBA" id="ARBA00001966"/>
    </source>
</evidence>
<evidence type="ECO:0000313" key="7">
    <source>
        <dbReference type="EMBL" id="SEG23155.1"/>
    </source>
</evidence>
<keyword evidence="5" id="KW-0411">Iron-sulfur</keyword>
<dbReference type="EMBL" id="FNVS01000022">
    <property type="protein sequence ID" value="SEG23155.1"/>
    <property type="molecule type" value="Genomic_DNA"/>
</dbReference>
<dbReference type="InterPro" id="IPR013785">
    <property type="entry name" value="Aldolase_TIM"/>
</dbReference>
<keyword evidence="7" id="KW-0067">ATP-binding</keyword>
<evidence type="ECO:0000256" key="3">
    <source>
        <dbReference type="ARBA" id="ARBA00022723"/>
    </source>
</evidence>
<dbReference type="Gene3D" id="3.20.20.70">
    <property type="entry name" value="Aldolase class I"/>
    <property type="match status" value="1"/>
</dbReference>
<dbReference type="GO" id="GO:0005524">
    <property type="term" value="F:ATP binding"/>
    <property type="evidence" value="ECO:0007669"/>
    <property type="project" value="UniProtKB-KW"/>
</dbReference>
<keyword evidence="7" id="KW-0547">Nucleotide-binding</keyword>
<dbReference type="PANTHER" id="PTHR11228:SF7">
    <property type="entry name" value="PQQA PEPTIDE CYCLASE"/>
    <property type="match status" value="1"/>
</dbReference>
<keyword evidence="2" id="KW-0949">S-adenosyl-L-methionine</keyword>
<dbReference type="GO" id="GO:0003824">
    <property type="term" value="F:catalytic activity"/>
    <property type="evidence" value="ECO:0007669"/>
    <property type="project" value="InterPro"/>
</dbReference>
<keyword evidence="4" id="KW-0408">Iron</keyword>
<dbReference type="InterPro" id="IPR007197">
    <property type="entry name" value="rSAM"/>
</dbReference>
<dbReference type="InterPro" id="IPR058240">
    <property type="entry name" value="rSAM_sf"/>
</dbReference>
<proteinExistence type="predicted"/>
<dbReference type="Pfam" id="PF04055">
    <property type="entry name" value="Radical_SAM"/>
    <property type="match status" value="1"/>
</dbReference>
<reference evidence="7 8" key="1">
    <citation type="submission" date="2016-10" db="EMBL/GenBank/DDBJ databases">
        <authorList>
            <person name="Varghese N."/>
            <person name="Submissions S."/>
        </authorList>
    </citation>
    <scope>NUCLEOTIDE SEQUENCE [LARGE SCALE GENOMIC DNA]</scope>
    <source>
        <strain evidence="7 8">DSM 29073</strain>
    </source>
</reference>
<comment type="caution">
    <text evidence="7">The sequence shown here is derived from an EMBL/GenBank/DDBJ whole genome shotgun (WGS) entry which is preliminary data.</text>
</comment>
<protein>
    <submittedName>
        <fullName evidence="7">ABC-2 type transport system ATP-binding protein</fullName>
    </submittedName>
</protein>
<dbReference type="PANTHER" id="PTHR11228">
    <property type="entry name" value="RADICAL SAM DOMAIN PROTEIN"/>
    <property type="match status" value="1"/>
</dbReference>
<dbReference type="InterPro" id="IPR050377">
    <property type="entry name" value="Radical_SAM_PqqE_MftC-like"/>
</dbReference>
<gene>
    <name evidence="7" type="ORF">SAMN05444001_12225</name>
</gene>
<keyword evidence="3" id="KW-0479">Metal-binding</keyword>
<evidence type="ECO:0000313" key="8">
    <source>
        <dbReference type="Proteomes" id="UP000236725"/>
    </source>
</evidence>
<accession>A0A8G2BYR5</accession>
<dbReference type="Proteomes" id="UP000236725">
    <property type="component" value="Unassembled WGS sequence"/>
</dbReference>
<dbReference type="GO" id="GO:0046872">
    <property type="term" value="F:metal ion binding"/>
    <property type="evidence" value="ECO:0007669"/>
    <property type="project" value="UniProtKB-KW"/>
</dbReference>
<keyword evidence="8" id="KW-1185">Reference proteome</keyword>
<dbReference type="SFLD" id="SFLDS00029">
    <property type="entry name" value="Radical_SAM"/>
    <property type="match status" value="1"/>
</dbReference>
<comment type="cofactor">
    <cofactor evidence="1">
        <name>[4Fe-4S] cluster</name>
        <dbReference type="ChEBI" id="CHEBI:49883"/>
    </cofactor>
</comment>
<evidence type="ECO:0000256" key="2">
    <source>
        <dbReference type="ARBA" id="ARBA00022691"/>
    </source>
</evidence>
<sequence>MSDYQNKLETIRTSGFRFEIHLTEHCNLNCKGCSHFSPLADEEFLEIGAFEKDMARMAQLFDRNDIQMITLLGGEPLLHPQVNDFMRIVVKYFPYMPLQLVTNGLLLLNKSKSFWETCRVTGTFIRVSHYPISLDFSAFKEKAMIEGVDLFIEPEEAPKNFHKDVYDLSGLADDQLSHAACEIFGSCCQLNNGKFFPCNNAANFHHLNRFFNLGISESAENYIDIYKAQSKDEFIKLITSPIPCCKYCNMNAQELEIKWGRSKRSLDEWT</sequence>
<organism evidence="7 8">
    <name type="scientific">Parabacteroides chinchillae</name>
    <dbReference type="NCBI Taxonomy" id="871327"/>
    <lineage>
        <taxon>Bacteria</taxon>
        <taxon>Pseudomonadati</taxon>
        <taxon>Bacteroidota</taxon>
        <taxon>Bacteroidia</taxon>
        <taxon>Bacteroidales</taxon>
        <taxon>Tannerellaceae</taxon>
        <taxon>Parabacteroides</taxon>
    </lineage>
</organism>
<evidence type="ECO:0000256" key="5">
    <source>
        <dbReference type="ARBA" id="ARBA00023014"/>
    </source>
</evidence>
<dbReference type="AlphaFoldDB" id="A0A8G2BYR5"/>
<name>A0A8G2BYR5_9BACT</name>
<dbReference type="GO" id="GO:0051536">
    <property type="term" value="F:iron-sulfur cluster binding"/>
    <property type="evidence" value="ECO:0007669"/>
    <property type="project" value="UniProtKB-KW"/>
</dbReference>
<dbReference type="SUPFAM" id="SSF102114">
    <property type="entry name" value="Radical SAM enzymes"/>
    <property type="match status" value="1"/>
</dbReference>